<evidence type="ECO:0000256" key="1">
    <source>
        <dbReference type="SAM" id="Phobius"/>
    </source>
</evidence>
<keyword evidence="1" id="KW-0812">Transmembrane</keyword>
<reference evidence="2 3" key="1">
    <citation type="submission" date="2019-03" db="EMBL/GenBank/DDBJ databases">
        <title>Ramlibacter henchirensis DSM 14656, whole genome shotgun sequence.</title>
        <authorList>
            <person name="Zhang X."/>
            <person name="Feng G."/>
            <person name="Zhu H."/>
        </authorList>
    </citation>
    <scope>NUCLEOTIDE SEQUENCE [LARGE SCALE GENOMIC DNA]</scope>
    <source>
        <strain evidence="2 3">DSM 14656</strain>
    </source>
</reference>
<dbReference type="RefSeq" id="WP_135265171.1">
    <property type="nucleotide sequence ID" value="NZ_SMLM01000003.1"/>
</dbReference>
<keyword evidence="1" id="KW-1133">Transmembrane helix</keyword>
<evidence type="ECO:0000313" key="2">
    <source>
        <dbReference type="EMBL" id="TFZ00833.1"/>
    </source>
</evidence>
<sequence length="295" mass="31556">MITQTTSDSTTTAALLAKPVGYDASTRGGFDARERIHRFAAAVHRAIDSVEQSLDSRSRGVMSSRDKYGEQARQYGDKVRERINAQPLQSAAIAVGAGVVLDKVFTRRKPKVRVVNVPAYTRPTWEASPSPDRSARRWTDTAGSYMQGLRATGQEAAGKAGAAASLGLAGAESTASTLARKVSTVPLQMRLATQRLLARSQEYGSMARSEVQARPLVGAGAMLGAGALLTTLWLQRRRPETGMAYVTVDEKGNGTAWQRDRVDVEPRGMISSRPVTSAVVALGLGAVIGAMLKRQ</sequence>
<dbReference type="EMBL" id="SMLM01000003">
    <property type="protein sequence ID" value="TFZ00833.1"/>
    <property type="molecule type" value="Genomic_DNA"/>
</dbReference>
<keyword evidence="1" id="KW-0472">Membrane</keyword>
<accession>A0A4Z0BNG0</accession>
<comment type="caution">
    <text evidence="2">The sequence shown here is derived from an EMBL/GenBank/DDBJ whole genome shotgun (WGS) entry which is preliminary data.</text>
</comment>
<organism evidence="2 3">
    <name type="scientific">Ramlibacter henchirensis</name>
    <dbReference type="NCBI Taxonomy" id="204072"/>
    <lineage>
        <taxon>Bacteria</taxon>
        <taxon>Pseudomonadati</taxon>
        <taxon>Pseudomonadota</taxon>
        <taxon>Betaproteobacteria</taxon>
        <taxon>Burkholderiales</taxon>
        <taxon>Comamonadaceae</taxon>
        <taxon>Ramlibacter</taxon>
    </lineage>
</organism>
<evidence type="ECO:0008006" key="4">
    <source>
        <dbReference type="Google" id="ProtNLM"/>
    </source>
</evidence>
<evidence type="ECO:0000313" key="3">
    <source>
        <dbReference type="Proteomes" id="UP000298180"/>
    </source>
</evidence>
<dbReference type="AlphaFoldDB" id="A0A4Z0BNG0"/>
<protein>
    <recommendedName>
        <fullName evidence="4">DUF3618 domain-containing protein</fullName>
    </recommendedName>
</protein>
<keyword evidence="3" id="KW-1185">Reference proteome</keyword>
<proteinExistence type="predicted"/>
<gene>
    <name evidence="2" type="ORF">EZ313_20545</name>
</gene>
<dbReference type="OrthoDB" id="9843594at2"/>
<feature type="transmembrane region" description="Helical" evidence="1">
    <location>
        <begin position="216"/>
        <end position="234"/>
    </location>
</feature>
<feature type="transmembrane region" description="Helical" evidence="1">
    <location>
        <begin position="275"/>
        <end position="292"/>
    </location>
</feature>
<name>A0A4Z0BNG0_9BURK</name>
<dbReference type="Proteomes" id="UP000298180">
    <property type="component" value="Unassembled WGS sequence"/>
</dbReference>